<feature type="region of interest" description="Disordered" evidence="1">
    <location>
        <begin position="599"/>
        <end position="638"/>
    </location>
</feature>
<feature type="compositionally biased region" description="Basic and acidic residues" evidence="1">
    <location>
        <begin position="1349"/>
        <end position="1360"/>
    </location>
</feature>
<dbReference type="Pfam" id="PF24630">
    <property type="entry name" value="PIN_TASOR"/>
    <property type="match status" value="1"/>
</dbReference>
<gene>
    <name evidence="5" type="primary">FAM208B</name>
</gene>
<feature type="compositionally biased region" description="Basic residues" evidence="1">
    <location>
        <begin position="93"/>
        <end position="103"/>
    </location>
</feature>
<feature type="compositionally biased region" description="Acidic residues" evidence="1">
    <location>
        <begin position="537"/>
        <end position="549"/>
    </location>
</feature>
<feature type="region of interest" description="Disordered" evidence="1">
    <location>
        <begin position="1063"/>
        <end position="1088"/>
    </location>
</feature>
<evidence type="ECO:0000259" key="2">
    <source>
        <dbReference type="Pfam" id="PF23314"/>
    </source>
</evidence>
<name>A0ABM1LGS1_GEKJA</name>
<feature type="region of interest" description="Disordered" evidence="1">
    <location>
        <begin position="522"/>
        <end position="549"/>
    </location>
</feature>
<feature type="compositionally biased region" description="Basic and acidic residues" evidence="1">
    <location>
        <begin position="36"/>
        <end position="50"/>
    </location>
</feature>
<feature type="compositionally biased region" description="Basic and acidic residues" evidence="1">
    <location>
        <begin position="1579"/>
        <end position="1588"/>
    </location>
</feature>
<feature type="compositionally biased region" description="Low complexity" evidence="1">
    <location>
        <begin position="599"/>
        <end position="613"/>
    </location>
</feature>
<organism evidence="4 5">
    <name type="scientific">Gekko japonicus</name>
    <name type="common">Schlegel's Japanese gecko</name>
    <dbReference type="NCBI Taxonomy" id="146911"/>
    <lineage>
        <taxon>Eukaryota</taxon>
        <taxon>Metazoa</taxon>
        <taxon>Chordata</taxon>
        <taxon>Craniata</taxon>
        <taxon>Vertebrata</taxon>
        <taxon>Euteleostomi</taxon>
        <taxon>Lepidosauria</taxon>
        <taxon>Squamata</taxon>
        <taxon>Bifurcata</taxon>
        <taxon>Gekkota</taxon>
        <taxon>Gekkonidae</taxon>
        <taxon>Gekkoninae</taxon>
        <taxon>Gekko</taxon>
    </lineage>
</organism>
<feature type="region of interest" description="Disordered" evidence="1">
    <location>
        <begin position="881"/>
        <end position="953"/>
    </location>
</feature>
<sequence>MLADLALSSRDSLLLPNADRSGLSHSPSRERRHLQREKLLQKASDHEYHRINAKLKGTSLPGRSPQWSHSSPAQPDPSLDPPSSPRERGHVSSGKKKSARPHPPKPLAALPTEIGDVLDPSVPFLISTEHSYASPALEPVQKQLPWRGSPSPPSSKNGVKSAKSGPLVGKVLPFRHQQNICHPHKQFRSYLPFSRSAVMAARPKDDFGKSRKVTFCDQSVRVTCQWEAEYLFSVDSKYTNNSLEKTIVRAVHGPWDLSLSDDVEEMKLILHMWVALFYSKPFRSPTVRKVVEHSNPAKYVSLNSVVDPLELIDDSEGFCDSDKHSVDLFSEEYQTPDKVEGRACSPVEKPLSCNELSSTNCIENEAPLADPVETGDLPLKDGPVSYFDSDLENLPQAFDKVPGKEAEEEFFLEPVISPLSQSGGSLNGHGRSCSRPDVEAEVETVNLVEVSQSNSASVLPELPETPKDRQGVTSTGSAISTEKPEINNTSSSTKEDGCQISSIKSLHSSGATWLEANAEYGKDKRPYRGKGSSQDLPVDEDEEDVDGENTELESIDLALSDSNDADVEPRDVDLDQDSEELAQEGCVAEETCMCDAVSSGDSLTTLSPSPTASFVQQSASETVTESPGDQDNPAGLDSKSAFLNQMDSVEGLCISQDSKRDVLADFHPSQTVPLHQVILDEVTEDSVESPKLPISPNQTDLVEHSGISQEDKEICPADSVSLQATELNQIKNDSVTQGDFVGSQGDFLVLGKSQTFSNPFDIDGVSEGGKETSRASSALQETNPAHRSRPDEVSELLGSQEDSAMSTKCPESPNQMNVIEAESQEEVPPAESACELGQVQNSMPNREESVGNQSDSLVSAKIFVSSKLSGLIGNSCVSQEEKGTLDSLDSAPLQNPAQQTTPDEATTLAKNPEDSIASAPSPVFPEPISSDEGSYTDQEEEDMNVSDTDPLEASHQVIQGEQKTGQMSELRNDVVEAEEIQCLGLNGSEPSDENESNVNVSAVEEKACDDKLSQVSAVVSEEIKSFLGELIDTVSGLKAERGGASSKEDSGLNWISSMTLECVTPPESDDESRTTDQHTTSDPELVADEHLEKQSTFVNQEAESQEESRCRLTSYEGLSSHRVAGVEREPFQEDEADLMAADVLTSCTDRAESVSPSPDGKFQLAETAVSSKTSDSAIPLSHGEVGLGPASHEVSISTREDSPLREGDVEILACIPGGCLSEYPPEESDTPLHGGPSEGQNRGDPKDAVDVQLASEQTELPTRVLGPNMDREVESLSADDDQGLFGDAYCRNPSASTCYTRSIDSRGVTGATYVRDLSPEEEIGTSDDWVYFGKKTRILDVEPETKCFDRPFTSRRDDRPAPPSLKAGGEQGPLKDYINFSVTKKHKDKTRTFHPSKRGDSLTERSGLINSLNRTWRVLDDPIQSTLDMECLRFHYKLKHILEKKRPQLSTSGELFAKEFATQAAAETLPLRKIPDGPLLNPPPRSRSPLLITIVNPSARRSAARWYPRISTPGDSFGPSPLLRDSFSKAARFKSKGQERLTPFHLNKLTYNNKLKDCRGDISVIMDEFAELSRVMKLDDRQTSHKGQDPNTTSEDVPEKRCQSLPGRVTSYEHLFDDLCNTLHFRLTNVAKEACKKPYSFYLVETGDDPVFGRIKNLLKKGGHSEADPQLFCKAGRPETDRLVVIIRNEDIFLHVHKIPSLLRLKRFPSVTFAGVDSPEDLLDQTYQELFHSGGFVVSDDQVLETMTTGMLKDVVKTLEQLSGHRKWRWLLHYKETKKLRENARVDPAACSKDSILRSCQGADFTEVLHYHRCDSRSAPRPEYLNCLLNLQVQNIGARLAVFLTENPSASREAFESKGILVLDVNTFVATAQDLATSCRSNY</sequence>
<evidence type="ECO:0000259" key="3">
    <source>
        <dbReference type="Pfam" id="PF24630"/>
    </source>
</evidence>
<feature type="region of interest" description="Disordered" evidence="1">
    <location>
        <begin position="1220"/>
        <end position="1246"/>
    </location>
</feature>
<feature type="compositionally biased region" description="Pro residues" evidence="1">
    <location>
        <begin position="74"/>
        <end position="84"/>
    </location>
</feature>
<feature type="region of interest" description="Disordered" evidence="1">
    <location>
        <begin position="1173"/>
        <end position="1193"/>
    </location>
</feature>
<feature type="region of interest" description="Disordered" evidence="1">
    <location>
        <begin position="1349"/>
        <end position="1371"/>
    </location>
</feature>
<dbReference type="InterPro" id="IPR046432">
    <property type="entry name" value="TASOR"/>
</dbReference>
<feature type="compositionally biased region" description="Polar residues" evidence="1">
    <location>
        <begin position="614"/>
        <end position="629"/>
    </location>
</feature>
<feature type="region of interest" description="Disordered" evidence="1">
    <location>
        <begin position="1579"/>
        <end position="1600"/>
    </location>
</feature>
<dbReference type="PANTHER" id="PTHR16207:SF10">
    <property type="entry name" value="PROTEIN TASOR 2"/>
    <property type="match status" value="1"/>
</dbReference>
<feature type="compositionally biased region" description="Basic and acidic residues" evidence="1">
    <location>
        <begin position="1071"/>
        <end position="1088"/>
    </location>
</feature>
<proteinExistence type="predicted"/>
<evidence type="ECO:0000313" key="5">
    <source>
        <dbReference type="RefSeq" id="XP_015285158.1"/>
    </source>
</evidence>
<feature type="compositionally biased region" description="Polar residues" evidence="1">
    <location>
        <begin position="471"/>
        <end position="492"/>
    </location>
</feature>
<dbReference type="RefSeq" id="XP_015285158.1">
    <property type="nucleotide sequence ID" value="XM_015429672.1"/>
</dbReference>
<dbReference type="InterPro" id="IPR056243">
    <property type="entry name" value="TASOR_ab_dom"/>
</dbReference>
<feature type="region of interest" description="Disordered" evidence="1">
    <location>
        <begin position="139"/>
        <end position="166"/>
    </location>
</feature>
<reference evidence="5" key="1">
    <citation type="submission" date="2025-08" db="UniProtKB">
        <authorList>
            <consortium name="RefSeq"/>
        </authorList>
    </citation>
    <scope>IDENTIFICATION</scope>
</reference>
<keyword evidence="4" id="KW-1185">Reference proteome</keyword>
<dbReference type="PANTHER" id="PTHR16207">
    <property type="entry name" value="SET DOMAIN-CONTAINING PROTEIN"/>
    <property type="match status" value="1"/>
</dbReference>
<feature type="compositionally biased region" description="Low complexity" evidence="1">
    <location>
        <begin position="1"/>
        <end position="15"/>
    </location>
</feature>
<accession>A0ABM1LGS1</accession>
<feature type="region of interest" description="Disordered" evidence="1">
    <location>
        <begin position="1"/>
        <end position="114"/>
    </location>
</feature>
<feature type="compositionally biased region" description="Polar residues" evidence="1">
    <location>
        <begin position="774"/>
        <end position="785"/>
    </location>
</feature>
<protein>
    <submittedName>
        <fullName evidence="5">Protein FAM208B</fullName>
    </submittedName>
</protein>
<feature type="domain" description="TASOR PIN" evidence="3">
    <location>
        <begin position="1735"/>
        <end position="1874"/>
    </location>
</feature>
<feature type="domain" description="TASOR alpha/beta" evidence="2">
    <location>
        <begin position="1636"/>
        <end position="1731"/>
    </location>
</feature>
<dbReference type="GeneID" id="107126150"/>
<feature type="region of interest" description="Disordered" evidence="1">
    <location>
        <begin position="759"/>
        <end position="812"/>
    </location>
</feature>
<dbReference type="Proteomes" id="UP000694871">
    <property type="component" value="Unplaced"/>
</dbReference>
<feature type="compositionally biased region" description="Polar residues" evidence="1">
    <location>
        <begin position="892"/>
        <end position="904"/>
    </location>
</feature>
<dbReference type="Pfam" id="PF23314">
    <property type="entry name" value="TASOR_alpha-beta"/>
    <property type="match status" value="1"/>
</dbReference>
<evidence type="ECO:0000313" key="4">
    <source>
        <dbReference type="Proteomes" id="UP000694871"/>
    </source>
</evidence>
<feature type="region of interest" description="Disordered" evidence="1">
    <location>
        <begin position="452"/>
        <end position="499"/>
    </location>
</feature>
<evidence type="ECO:0000256" key="1">
    <source>
        <dbReference type="SAM" id="MobiDB-lite"/>
    </source>
</evidence>
<dbReference type="InterPro" id="IPR056242">
    <property type="entry name" value="PIN_TASOR"/>
</dbReference>